<dbReference type="InParanoid" id="F0YI21"/>
<proteinExistence type="predicted"/>
<evidence type="ECO:0000256" key="1">
    <source>
        <dbReference type="ARBA" id="ARBA00023186"/>
    </source>
</evidence>
<dbReference type="InterPro" id="IPR016024">
    <property type="entry name" value="ARM-type_fold"/>
</dbReference>
<dbReference type="OrthoDB" id="10253476at2759"/>
<dbReference type="GO" id="GO:0000226">
    <property type="term" value="P:microtubule cytoskeleton organization"/>
    <property type="evidence" value="ECO:0007669"/>
    <property type="project" value="TreeGrafter"/>
</dbReference>
<dbReference type="Pfam" id="PF12612">
    <property type="entry name" value="TFCD_C"/>
    <property type="match status" value="1"/>
</dbReference>
<accession>F0YI21</accession>
<name>F0YI21_AURAN</name>
<dbReference type="KEGG" id="aaf:AURANDRAFT_72276"/>
<dbReference type="PANTHER" id="PTHR12658:SF0">
    <property type="entry name" value="TUBULIN-SPECIFIC CHAPERONE D"/>
    <property type="match status" value="1"/>
</dbReference>
<dbReference type="InterPro" id="IPR011989">
    <property type="entry name" value="ARM-like"/>
</dbReference>
<dbReference type="RefSeq" id="XP_009040145.1">
    <property type="nucleotide sequence ID" value="XM_009041897.1"/>
</dbReference>
<sequence>MTTELSRRLSRDSISAPRQVFNDVYELCCARGLKHVAKALPHAVRDLEAVYVTLTSLDDHLHDSLWRTRYTLLLWLGMLMLNPFNVDSITEDGVSFVAGVVLHCSETLNDAGPPRDAAAFCLSVTLTRRDVCASHLKSFVDLATNLVFELGKPDSKPIFAAAGALTALAAAFKRGDRVRLAALARITFEGVRLCFGDSNSAFRPLKQLAVKLAGRVGVALLKPRIASWCYTRGKRTLMMSDVPPPSILPSGVAEGGESNVEVEAEDAEEVLEAVVDALLVGLRECETKTRWSAAKGIGRIASRLPRSIADDVVEGVLSVFDDQGSHDDDNAWHGSCLALAELSRLGVLLPSRLSAAFSALSAALKYDRQRGNHSIGANVRDAACYVAWAFARAYAPQIISPHLPALVDRILTVAVYDREVHVRRAAGAALQENVGRQGMKMYGSGGIKLIQVADFLALGNRERAHLDVASSVAKLGFWQPLFDHLLEDRYRHWDPQVRALTARSLGELVRLLEHPPSRLDAARTVVTTLAPLAAGSRELAARHGALLALAEVAAFVLKDEAVVSELSDIVPRIEAARLYRGRGGELVRSAACALIESLALNRTPLPIKVQLRLLDTLDESSSHAVEAVRLAAMKGVKALTWTYFGGFHNFAKTMTKPSERLLARTVLRYTGLARKPTTPDVSRGACRCLGALPVRLLAADDATLDAVLQILIFRARRDDTVVGEKDAETRRDALAALKDLIRTVGAPYLTRIRVLQLHNCFVTNACSDFSVDKRGDVGSWSRIKGLEAATELVSVLTVFSDDADSIGSTIPALGERTAWLSSSDNLSFLVAETPYMGFDSRARWTAVESEQFCCALLRHLGEKLDAVRNVALRLMPILLKVAPAIPKRSEIDDALSLGRMATIDLPTRLCTCLALGGAYHDAVFGGLFVSAGSSDSQSGERYKAALINYAVAATKVKDISDTTRLANALISCAYSLRGSKPPKLSDEVYFKGFNAEERSRSFVPLMKCLTALLDGGAFLPLLTAHGSRKLKSSGSVLSISEAIAANCIGPDEDEAFARNLVSALTAIAATPRCTRDVRKICVAADALLAALNAAAVNAPTAAELTIVDGCFLAPGSLAAAQELLETVTWETEECSDAIYGTVLNLAGTLGIEPKDIQSRCIAKSMLKPKDELESYANLVKDAGY</sequence>
<dbReference type="SUPFAM" id="SSF48371">
    <property type="entry name" value="ARM repeat"/>
    <property type="match status" value="1"/>
</dbReference>
<dbReference type="Gene3D" id="1.25.10.10">
    <property type="entry name" value="Leucine-rich Repeat Variant"/>
    <property type="match status" value="2"/>
</dbReference>
<dbReference type="GO" id="GO:0005096">
    <property type="term" value="F:GTPase activator activity"/>
    <property type="evidence" value="ECO:0007669"/>
    <property type="project" value="InterPro"/>
</dbReference>
<keyword evidence="1" id="KW-0143">Chaperone</keyword>
<protein>
    <submittedName>
        <fullName evidence="4">Uncharacterized protein</fullName>
    </submittedName>
</protein>
<dbReference type="AlphaFoldDB" id="F0YI21"/>
<dbReference type="GeneID" id="20228631"/>
<evidence type="ECO:0000313" key="4">
    <source>
        <dbReference type="EMBL" id="EGB05244.1"/>
    </source>
</evidence>
<feature type="domain" description="Tubulin-folding cofactor D C-terminal" evidence="2">
    <location>
        <begin position="851"/>
        <end position="1025"/>
    </location>
</feature>
<dbReference type="GO" id="GO:0007021">
    <property type="term" value="P:tubulin complex assembly"/>
    <property type="evidence" value="ECO:0007669"/>
    <property type="project" value="InterPro"/>
</dbReference>
<dbReference type="GO" id="GO:0007023">
    <property type="term" value="P:post-chaperonin tubulin folding pathway"/>
    <property type="evidence" value="ECO:0007669"/>
    <property type="project" value="InterPro"/>
</dbReference>
<dbReference type="PANTHER" id="PTHR12658">
    <property type="entry name" value="BETA-TUBULIN COFACTOR D"/>
    <property type="match status" value="1"/>
</dbReference>
<gene>
    <name evidence="4" type="ORF">AURANDRAFT_72276</name>
</gene>
<evidence type="ECO:0000259" key="2">
    <source>
        <dbReference type="Pfam" id="PF12612"/>
    </source>
</evidence>
<dbReference type="Pfam" id="PF25767">
    <property type="entry name" value="ARM_TBCD_2nd"/>
    <property type="match status" value="1"/>
</dbReference>
<dbReference type="Pfam" id="PF23579">
    <property type="entry name" value="ARM_TBCD"/>
    <property type="match status" value="1"/>
</dbReference>
<dbReference type="InterPro" id="IPR058033">
    <property type="entry name" value="ARM_TBCD_2nd"/>
</dbReference>
<evidence type="ECO:0000313" key="5">
    <source>
        <dbReference type="Proteomes" id="UP000002729"/>
    </source>
</evidence>
<dbReference type="InterPro" id="IPR022577">
    <property type="entry name" value="TBCD_C"/>
</dbReference>
<evidence type="ECO:0000259" key="3">
    <source>
        <dbReference type="Pfam" id="PF25767"/>
    </source>
</evidence>
<dbReference type="Proteomes" id="UP000002729">
    <property type="component" value="Unassembled WGS sequence"/>
</dbReference>
<feature type="domain" description="Tubulin-folding cofactor D ARM repeats" evidence="3">
    <location>
        <begin position="205"/>
        <end position="439"/>
    </location>
</feature>
<keyword evidence="5" id="KW-1185">Reference proteome</keyword>
<dbReference type="OMA" id="MIMANCE"/>
<reference evidence="4 5" key="1">
    <citation type="journal article" date="2011" name="Proc. Natl. Acad. Sci. U.S.A.">
        <title>Niche of harmful alga Aureococcus anophagefferens revealed through ecogenomics.</title>
        <authorList>
            <person name="Gobler C.J."/>
            <person name="Berry D.L."/>
            <person name="Dyhrman S.T."/>
            <person name="Wilhelm S.W."/>
            <person name="Salamov A."/>
            <person name="Lobanov A.V."/>
            <person name="Zhang Y."/>
            <person name="Collier J.L."/>
            <person name="Wurch L.L."/>
            <person name="Kustka A.B."/>
            <person name="Dill B.D."/>
            <person name="Shah M."/>
            <person name="VerBerkmoes N.C."/>
            <person name="Kuo A."/>
            <person name="Terry A."/>
            <person name="Pangilinan J."/>
            <person name="Lindquist E.A."/>
            <person name="Lucas S."/>
            <person name="Paulsen I.T."/>
            <person name="Hattenrath-Lehmann T.K."/>
            <person name="Talmage S.C."/>
            <person name="Walker E.A."/>
            <person name="Koch F."/>
            <person name="Burson A.M."/>
            <person name="Marcoval M.A."/>
            <person name="Tang Y.Z."/>
            <person name="Lecleir G.R."/>
            <person name="Coyne K.J."/>
            <person name="Berg G.M."/>
            <person name="Bertrand E.M."/>
            <person name="Saito M.A."/>
            <person name="Gladyshev V.N."/>
            <person name="Grigoriev I.V."/>
        </authorList>
    </citation>
    <scope>NUCLEOTIDE SEQUENCE [LARGE SCALE GENOMIC DNA]</scope>
    <source>
        <strain evidence="5">CCMP 1984</strain>
    </source>
</reference>
<dbReference type="eggNOG" id="KOG1943">
    <property type="taxonomic scope" value="Eukaryota"/>
</dbReference>
<organism evidence="5">
    <name type="scientific">Aureococcus anophagefferens</name>
    <name type="common">Harmful bloom alga</name>
    <dbReference type="NCBI Taxonomy" id="44056"/>
    <lineage>
        <taxon>Eukaryota</taxon>
        <taxon>Sar</taxon>
        <taxon>Stramenopiles</taxon>
        <taxon>Ochrophyta</taxon>
        <taxon>Pelagophyceae</taxon>
        <taxon>Pelagomonadales</taxon>
        <taxon>Pelagomonadaceae</taxon>
        <taxon>Aureococcus</taxon>
    </lineage>
</organism>
<dbReference type="EMBL" id="GL833143">
    <property type="protein sequence ID" value="EGB05244.1"/>
    <property type="molecule type" value="Genomic_DNA"/>
</dbReference>
<dbReference type="InterPro" id="IPR033162">
    <property type="entry name" value="TBCD"/>
</dbReference>
<dbReference type="GO" id="GO:0048487">
    <property type="term" value="F:beta-tubulin binding"/>
    <property type="evidence" value="ECO:0007669"/>
    <property type="project" value="InterPro"/>
</dbReference>